<dbReference type="NCBIfam" id="NF008423">
    <property type="entry name" value="PRK11251.1"/>
    <property type="match status" value="1"/>
</dbReference>
<protein>
    <submittedName>
        <fullName evidence="5">Transcriptional regulator</fullName>
    </submittedName>
</protein>
<dbReference type="Gene3D" id="3.30.1450.10">
    <property type="match status" value="1"/>
</dbReference>
<evidence type="ECO:0000256" key="1">
    <source>
        <dbReference type="ARBA" id="ARBA00022729"/>
    </source>
</evidence>
<dbReference type="AlphaFoldDB" id="A0A1I7E3L9"/>
<reference evidence="5" key="1">
    <citation type="submission" date="2019-02" db="EMBL/GenBank/DDBJ databases">
        <authorList>
            <consortium name="Genoscope - CEA"/>
            <person name="William W."/>
        </authorList>
    </citation>
    <scope>NUCLEOTIDE SEQUENCE [LARGE SCALE GENOMIC DNA]</scope>
    <source>
        <strain evidence="5">YSy11</strain>
    </source>
</reference>
<dbReference type="InterPro" id="IPR007450">
    <property type="entry name" value="BamE_dom"/>
</dbReference>
<feature type="signal peptide" evidence="3">
    <location>
        <begin position="1"/>
        <end position="19"/>
    </location>
</feature>
<keyword evidence="2" id="KW-0472">Membrane</keyword>
<dbReference type="STRING" id="437900.GCA_001940335_04896"/>
<keyword evidence="1 3" id="KW-0732">Signal</keyword>
<dbReference type="InterPro" id="IPR037873">
    <property type="entry name" value="BamE-like"/>
</dbReference>
<evidence type="ECO:0000256" key="3">
    <source>
        <dbReference type="SAM" id="SignalP"/>
    </source>
</evidence>
<organism evidence="5">
    <name type="scientific">Pseudomonas marincola</name>
    <dbReference type="NCBI Taxonomy" id="437900"/>
    <lineage>
        <taxon>Bacteria</taxon>
        <taxon>Pseudomonadati</taxon>
        <taxon>Pseudomonadota</taxon>
        <taxon>Gammaproteobacteria</taxon>
        <taxon>Pseudomonadales</taxon>
        <taxon>Pseudomonadaceae</taxon>
        <taxon>Pseudomonas</taxon>
    </lineage>
</organism>
<dbReference type="PROSITE" id="PS51257">
    <property type="entry name" value="PROKAR_LIPOPROTEIN"/>
    <property type="match status" value="1"/>
</dbReference>
<evidence type="ECO:0000313" key="5">
    <source>
        <dbReference type="EMBL" id="VEV95770.1"/>
    </source>
</evidence>
<gene>
    <name evidence="5" type="ORF">PMYSY11_0723</name>
</gene>
<feature type="chain" id="PRO_5041051577" evidence="3">
    <location>
        <begin position="20"/>
        <end position="116"/>
    </location>
</feature>
<dbReference type="Pfam" id="PF04355">
    <property type="entry name" value="BamE"/>
    <property type="match status" value="1"/>
</dbReference>
<evidence type="ECO:0000259" key="4">
    <source>
        <dbReference type="Pfam" id="PF04355"/>
    </source>
</evidence>
<name>A0A1I7E3L9_9PSED</name>
<dbReference type="GO" id="GO:0019867">
    <property type="term" value="C:outer membrane"/>
    <property type="evidence" value="ECO:0007669"/>
    <property type="project" value="InterPro"/>
</dbReference>
<accession>A0A1I7E3L9</accession>
<feature type="domain" description="Outer membrane protein assembly factor BamE" evidence="4">
    <location>
        <begin position="32"/>
        <end position="97"/>
    </location>
</feature>
<sequence length="116" mass="12731">MNIKVLVAVVSLSTLVGCAGSKVENPIDYVTYSAQPLVDKVDHDMTSKEVMQIAGPPSSTIYRSVEPGTCNNYVLSEDNHKQPYYVSFNSSDRVDGKGFMTCEQMEKNARATLFGD</sequence>
<dbReference type="EMBL" id="LR215729">
    <property type="protein sequence ID" value="VEV95770.1"/>
    <property type="molecule type" value="Genomic_DNA"/>
</dbReference>
<proteinExistence type="predicted"/>
<dbReference type="RefSeq" id="WP_069898534.1">
    <property type="nucleotide sequence ID" value="NZ_FPBC01000019.1"/>
</dbReference>
<evidence type="ECO:0000256" key="2">
    <source>
        <dbReference type="ARBA" id="ARBA00023136"/>
    </source>
</evidence>